<evidence type="ECO:0000259" key="2">
    <source>
        <dbReference type="Pfam" id="PF07933"/>
    </source>
</evidence>
<dbReference type="GO" id="GO:0030125">
    <property type="term" value="C:clathrin vesicle coat"/>
    <property type="evidence" value="ECO:0007669"/>
    <property type="project" value="TreeGrafter"/>
</dbReference>
<name>A0A6G1HL41_9PEZI</name>
<feature type="compositionally biased region" description="Acidic residues" evidence="1">
    <location>
        <begin position="249"/>
        <end position="260"/>
    </location>
</feature>
<dbReference type="PANTHER" id="PTHR12847:SF9">
    <property type="entry name" value="NECAP-LIKE PROTEIN CG9132"/>
    <property type="match status" value="1"/>
</dbReference>
<dbReference type="SUPFAM" id="SSF50729">
    <property type="entry name" value="PH domain-like"/>
    <property type="match status" value="1"/>
</dbReference>
<sequence>MDINPLTSQPWPSNTLHRILHITPKVHIYLIPPAGPGSLTARSWTLNPADHIFTARLRILESAVGESLSLTILLEDPSTGALFAAAPYTSPAAVTQATDSSRFFAVRVVGEGGRRATLGVGFEERSEAFDFGVVLQDARRGMGMDAPAGAPAAGARGRRAPKKEEPEVKRDFRLKEGETITVSIGGKGKREAEPAAEGAAGGGLFAIAPPPGSAGASGGGMPVLAPPPSAAQVRAGRREGGAKSAAEELGFDDGEFGEFQ</sequence>
<feature type="region of interest" description="Disordered" evidence="1">
    <location>
        <begin position="144"/>
        <end position="166"/>
    </location>
</feature>
<feature type="domain" description="NECAP PHear" evidence="2">
    <location>
        <begin position="17"/>
        <end position="185"/>
    </location>
</feature>
<dbReference type="InterPro" id="IPR012466">
    <property type="entry name" value="NECAP_PHear"/>
</dbReference>
<protein>
    <submittedName>
        <fullName evidence="3">Adaptin ear-binding coat-associated protein 1 NECAP-1</fullName>
    </submittedName>
</protein>
<feature type="compositionally biased region" description="Low complexity" evidence="1">
    <location>
        <begin position="144"/>
        <end position="155"/>
    </location>
</feature>
<evidence type="ECO:0000313" key="4">
    <source>
        <dbReference type="Proteomes" id="UP000799640"/>
    </source>
</evidence>
<dbReference type="AlphaFoldDB" id="A0A6G1HL41"/>
<dbReference type="Proteomes" id="UP000799640">
    <property type="component" value="Unassembled WGS sequence"/>
</dbReference>
<feature type="region of interest" description="Disordered" evidence="1">
    <location>
        <begin position="211"/>
        <end position="260"/>
    </location>
</feature>
<keyword evidence="4" id="KW-1185">Reference proteome</keyword>
<dbReference type="Gene3D" id="2.30.29.30">
    <property type="entry name" value="Pleckstrin-homology domain (PH domain)/Phosphotyrosine-binding domain (PTB)"/>
    <property type="match status" value="1"/>
</dbReference>
<evidence type="ECO:0000313" key="3">
    <source>
        <dbReference type="EMBL" id="KAF2396621.1"/>
    </source>
</evidence>
<dbReference type="PANTHER" id="PTHR12847">
    <property type="entry name" value="ATP-BINDING CASSETTE ABC TRANSPORTER-RELATED"/>
    <property type="match status" value="1"/>
</dbReference>
<proteinExistence type="predicted"/>
<accession>A0A6G1HL41</accession>
<gene>
    <name evidence="3" type="ORF">EJ06DRAFT_499901</name>
</gene>
<organism evidence="3 4">
    <name type="scientific">Trichodelitschia bisporula</name>
    <dbReference type="NCBI Taxonomy" id="703511"/>
    <lineage>
        <taxon>Eukaryota</taxon>
        <taxon>Fungi</taxon>
        <taxon>Dikarya</taxon>
        <taxon>Ascomycota</taxon>
        <taxon>Pezizomycotina</taxon>
        <taxon>Dothideomycetes</taxon>
        <taxon>Dothideomycetes incertae sedis</taxon>
        <taxon>Phaeotrichales</taxon>
        <taxon>Phaeotrichaceae</taxon>
        <taxon>Trichodelitschia</taxon>
    </lineage>
</organism>
<dbReference type="EMBL" id="ML996706">
    <property type="protein sequence ID" value="KAF2396621.1"/>
    <property type="molecule type" value="Genomic_DNA"/>
</dbReference>
<dbReference type="InterPro" id="IPR011993">
    <property type="entry name" value="PH-like_dom_sf"/>
</dbReference>
<dbReference type="Pfam" id="PF07933">
    <property type="entry name" value="DUF1681"/>
    <property type="match status" value="1"/>
</dbReference>
<reference evidence="3" key="1">
    <citation type="journal article" date="2020" name="Stud. Mycol.">
        <title>101 Dothideomycetes genomes: a test case for predicting lifestyles and emergence of pathogens.</title>
        <authorList>
            <person name="Haridas S."/>
            <person name="Albert R."/>
            <person name="Binder M."/>
            <person name="Bloem J."/>
            <person name="Labutti K."/>
            <person name="Salamov A."/>
            <person name="Andreopoulos B."/>
            <person name="Baker S."/>
            <person name="Barry K."/>
            <person name="Bills G."/>
            <person name="Bluhm B."/>
            <person name="Cannon C."/>
            <person name="Castanera R."/>
            <person name="Culley D."/>
            <person name="Daum C."/>
            <person name="Ezra D."/>
            <person name="Gonzalez J."/>
            <person name="Henrissat B."/>
            <person name="Kuo A."/>
            <person name="Liang C."/>
            <person name="Lipzen A."/>
            <person name="Lutzoni F."/>
            <person name="Magnuson J."/>
            <person name="Mondo S."/>
            <person name="Nolan M."/>
            <person name="Ohm R."/>
            <person name="Pangilinan J."/>
            <person name="Park H.-J."/>
            <person name="Ramirez L."/>
            <person name="Alfaro M."/>
            <person name="Sun H."/>
            <person name="Tritt A."/>
            <person name="Yoshinaga Y."/>
            <person name="Zwiers L.-H."/>
            <person name="Turgeon B."/>
            <person name="Goodwin S."/>
            <person name="Spatafora J."/>
            <person name="Crous P."/>
            <person name="Grigoriev I."/>
        </authorList>
    </citation>
    <scope>NUCLEOTIDE SEQUENCE</scope>
    <source>
        <strain evidence="3">CBS 262.69</strain>
    </source>
</reference>
<dbReference type="GO" id="GO:0006897">
    <property type="term" value="P:endocytosis"/>
    <property type="evidence" value="ECO:0007669"/>
    <property type="project" value="InterPro"/>
</dbReference>
<dbReference type="OrthoDB" id="10265489at2759"/>
<evidence type="ECO:0000256" key="1">
    <source>
        <dbReference type="SAM" id="MobiDB-lite"/>
    </source>
</evidence>